<comment type="subcellular location">
    <subcellularLocation>
        <location evidence="1">Cell outer membrane</location>
        <topology evidence="1">Multi-pass membrane protein</topology>
    </subcellularLocation>
</comment>
<keyword evidence="6" id="KW-0472">Membrane</keyword>
<feature type="signal peptide" evidence="8">
    <location>
        <begin position="1"/>
        <end position="22"/>
    </location>
</feature>
<dbReference type="SUPFAM" id="SSF49464">
    <property type="entry name" value="Carboxypeptidase regulatory domain-like"/>
    <property type="match status" value="1"/>
</dbReference>
<name>A0A4V3BYT7_9BACT</name>
<keyword evidence="7" id="KW-0998">Cell outer membrane</keyword>
<dbReference type="PANTHER" id="PTHR30069:SF29">
    <property type="entry name" value="HEMOGLOBIN AND HEMOGLOBIN-HAPTOGLOBIN-BINDING PROTEIN 1-RELATED"/>
    <property type="match status" value="1"/>
</dbReference>
<dbReference type="OrthoDB" id="1151166at2"/>
<keyword evidence="3" id="KW-1134">Transmembrane beta strand</keyword>
<dbReference type="Proteomes" id="UP000294848">
    <property type="component" value="Unassembled WGS sequence"/>
</dbReference>
<dbReference type="InterPro" id="IPR036942">
    <property type="entry name" value="Beta-barrel_TonB_sf"/>
</dbReference>
<evidence type="ECO:0000259" key="9">
    <source>
        <dbReference type="Pfam" id="PF07715"/>
    </source>
</evidence>
<feature type="domain" description="TonB-dependent receptor plug" evidence="9">
    <location>
        <begin position="131"/>
        <end position="249"/>
    </location>
</feature>
<dbReference type="AlphaFoldDB" id="A0A4V3BYT7"/>
<comment type="caution">
    <text evidence="10">The sequence shown here is derived from an EMBL/GenBank/DDBJ whole genome shotgun (WGS) entry which is preliminary data.</text>
</comment>
<dbReference type="Pfam" id="PF07715">
    <property type="entry name" value="Plug"/>
    <property type="match status" value="1"/>
</dbReference>
<dbReference type="InterPro" id="IPR039426">
    <property type="entry name" value="TonB-dep_rcpt-like"/>
</dbReference>
<dbReference type="Pfam" id="PF13715">
    <property type="entry name" value="CarbopepD_reg_2"/>
    <property type="match status" value="1"/>
</dbReference>
<evidence type="ECO:0000256" key="1">
    <source>
        <dbReference type="ARBA" id="ARBA00004571"/>
    </source>
</evidence>
<organism evidence="10 11">
    <name type="scientific">Sunxiuqinia elliptica</name>
    <dbReference type="NCBI Taxonomy" id="655355"/>
    <lineage>
        <taxon>Bacteria</taxon>
        <taxon>Pseudomonadati</taxon>
        <taxon>Bacteroidota</taxon>
        <taxon>Bacteroidia</taxon>
        <taxon>Marinilabiliales</taxon>
        <taxon>Prolixibacteraceae</taxon>
        <taxon>Sunxiuqinia</taxon>
    </lineage>
</organism>
<evidence type="ECO:0000256" key="7">
    <source>
        <dbReference type="ARBA" id="ARBA00023237"/>
    </source>
</evidence>
<keyword evidence="2" id="KW-0813">Transport</keyword>
<keyword evidence="5 8" id="KW-0732">Signal</keyword>
<dbReference type="Gene3D" id="2.60.40.1120">
    <property type="entry name" value="Carboxypeptidase-like, regulatory domain"/>
    <property type="match status" value="1"/>
</dbReference>
<gene>
    <name evidence="10" type="ORF">DET52_102184</name>
</gene>
<reference evidence="10 11" key="1">
    <citation type="submission" date="2019-03" db="EMBL/GenBank/DDBJ databases">
        <title>Freshwater and sediment microbial communities from various areas in North America, analyzing microbe dynamics in response to fracking.</title>
        <authorList>
            <person name="Lamendella R."/>
        </authorList>
    </citation>
    <scope>NUCLEOTIDE SEQUENCE [LARGE SCALE GENOMIC DNA]</scope>
    <source>
        <strain evidence="10 11">114D</strain>
    </source>
</reference>
<evidence type="ECO:0000256" key="8">
    <source>
        <dbReference type="SAM" id="SignalP"/>
    </source>
</evidence>
<dbReference type="SUPFAM" id="SSF56935">
    <property type="entry name" value="Porins"/>
    <property type="match status" value="1"/>
</dbReference>
<proteinExistence type="predicted"/>
<keyword evidence="4" id="KW-0812">Transmembrane</keyword>
<dbReference type="InterPro" id="IPR008969">
    <property type="entry name" value="CarboxyPept-like_regulatory"/>
</dbReference>
<dbReference type="GO" id="GO:0009279">
    <property type="term" value="C:cell outer membrane"/>
    <property type="evidence" value="ECO:0007669"/>
    <property type="project" value="UniProtKB-SubCell"/>
</dbReference>
<evidence type="ECO:0000256" key="5">
    <source>
        <dbReference type="ARBA" id="ARBA00022729"/>
    </source>
</evidence>
<dbReference type="Gene3D" id="2.40.170.20">
    <property type="entry name" value="TonB-dependent receptor, beta-barrel domain"/>
    <property type="match status" value="1"/>
</dbReference>
<evidence type="ECO:0000256" key="4">
    <source>
        <dbReference type="ARBA" id="ARBA00022692"/>
    </source>
</evidence>
<dbReference type="InterPro" id="IPR037066">
    <property type="entry name" value="Plug_dom_sf"/>
</dbReference>
<dbReference type="PANTHER" id="PTHR30069">
    <property type="entry name" value="TONB-DEPENDENT OUTER MEMBRANE RECEPTOR"/>
    <property type="match status" value="1"/>
</dbReference>
<evidence type="ECO:0000256" key="6">
    <source>
        <dbReference type="ARBA" id="ARBA00023136"/>
    </source>
</evidence>
<dbReference type="EMBL" id="SNWI01000002">
    <property type="protein sequence ID" value="TDO03849.1"/>
    <property type="molecule type" value="Genomic_DNA"/>
</dbReference>
<evidence type="ECO:0000313" key="10">
    <source>
        <dbReference type="EMBL" id="TDO03849.1"/>
    </source>
</evidence>
<dbReference type="InterPro" id="IPR012910">
    <property type="entry name" value="Plug_dom"/>
</dbReference>
<protein>
    <submittedName>
        <fullName evidence="10">TonB-dependent receptor-like protein</fullName>
    </submittedName>
</protein>
<evidence type="ECO:0000256" key="3">
    <source>
        <dbReference type="ARBA" id="ARBA00022452"/>
    </source>
</evidence>
<dbReference type="RefSeq" id="WP_133464223.1">
    <property type="nucleotide sequence ID" value="NZ_SNWI01000002.1"/>
</dbReference>
<dbReference type="GO" id="GO:0015344">
    <property type="term" value="F:siderophore uptake transmembrane transporter activity"/>
    <property type="evidence" value="ECO:0007669"/>
    <property type="project" value="TreeGrafter"/>
</dbReference>
<dbReference type="Gene3D" id="2.170.130.10">
    <property type="entry name" value="TonB-dependent receptor, plug domain"/>
    <property type="match status" value="1"/>
</dbReference>
<evidence type="ECO:0000256" key="2">
    <source>
        <dbReference type="ARBA" id="ARBA00022448"/>
    </source>
</evidence>
<sequence length="985" mass="111162">MRFFAVLKVSLHIVLLAMFTLAGNPTYAQGKIDISGKVISKKSGEPLPNTPILIKELDIFSVTTSEGTFEFKNIPSEEYTFFVRSLGYQSYEKLISITPSFDNFVIKLEPKSLTLEKIEVVATQGGGVTTSSMMNQQAIEHIQPTNINDIMQLLPGNLVHSDQKLNSIKQLSVRSLKHSDYGLGVPLIIDGAIMENDHNMQVLSSTGTSLTTARQGIDIRQFSTDNIENIEVIRGIPSVEYGNMTSGGVIVRTKSGKSPLQLRVKTDPNIKLLSVGQGIDLKQNRGVLNVDLDYTLSNASLTEPTAKYNRVNLNLGHSITPNPAFSLTSKLSLGYGQSKQNNDPDIIREYLLVNRNMRVRATLNGSWRPRKPWLSRIDFNLSAGVQDQLFHEKKHITGTQSGTFSPYDTATVAGIHQGLFTKRFYQYWQKVHGKPIDFQSKIIARLIESYGKVNNSAMIGFSFSSKGNRGKGKSFDLQNPPTLSSVSILRERAYADIPFLNNLSIFAEDKITIPIGKKKLDFQGGLRLNTVLPNKNYVLENRTKLEPRFNARYVIAESNKALSHLSLRAGWGLTSRTPTMSQLFPEPVYYDRLVFSHTEPTKDNFDLSYGFNLFEVVKRTDNVNTELKMPVTRKAELGIDFSIKGISGEIVYFNEYTKNRFGAIKSLEPYNYNLYGYSSLNTIISYPTGSRFRFDSNSQALYVSTPGAQETQVPMLPDTIWRSYTMHGNQGGDLRKWGIEFTINFGQLKPIRTTIHLNGAYLREEFFNNNLVSATASQLTTSSDRAKYIGFYPGSTTPGNGRIHDRLNTTFRFITHIPRVGFVTTLTSQIIWHEGSQTRDCFNGENHVYYYSGEDFVSEKIYGERIYSVKDKTKYVDPLFLMDKKGNRIPFTDQMSRDPQYRLTALLNTNHPTDFMKETYTPGLLLNLRLSKKVGDFATIAFFANNFLNMRGIRKLKFNGKLYKNFTGKTQNPPPYFGAEIKFNI</sequence>
<feature type="chain" id="PRO_5020494887" evidence="8">
    <location>
        <begin position="23"/>
        <end position="985"/>
    </location>
</feature>
<dbReference type="GO" id="GO:0044718">
    <property type="term" value="P:siderophore transmembrane transport"/>
    <property type="evidence" value="ECO:0007669"/>
    <property type="project" value="TreeGrafter"/>
</dbReference>
<evidence type="ECO:0000313" key="11">
    <source>
        <dbReference type="Proteomes" id="UP000294848"/>
    </source>
</evidence>
<accession>A0A4V3BYT7</accession>
<keyword evidence="10" id="KW-0675">Receptor</keyword>